<dbReference type="PANTHER" id="PTHR46825:SF11">
    <property type="entry name" value="PENICILLIN-BINDING PROTEIN 4"/>
    <property type="match status" value="1"/>
</dbReference>
<dbReference type="NCBIfam" id="NF009622">
    <property type="entry name" value="PRK13128.1"/>
    <property type="match status" value="1"/>
</dbReference>
<gene>
    <name evidence="7" type="ORF">Tdes44962_MAKER03665</name>
</gene>
<comment type="subcellular location">
    <subcellularLocation>
        <location evidence="1">Membrane</location>
    </subcellularLocation>
</comment>
<comment type="caution">
    <text evidence="7">The sequence shown here is derived from an EMBL/GenBank/DDBJ whole genome shotgun (WGS) entry which is preliminary data.</text>
</comment>
<proteinExistence type="inferred from homology"/>
<keyword evidence="2" id="KW-0378">Hydrolase</keyword>
<reference evidence="7 8" key="2">
    <citation type="journal article" date="2021" name="Curr. Genet.">
        <title>Genetic response to nitrogen starvation in the aggressive Eucalyptus foliar pathogen Teratosphaeria destructans.</title>
        <authorList>
            <person name="Havenga M."/>
            <person name="Wingfield B.D."/>
            <person name="Wingfield M.J."/>
            <person name="Dreyer L.L."/>
            <person name="Roets F."/>
            <person name="Aylward J."/>
        </authorList>
    </citation>
    <scope>NUCLEOTIDE SEQUENCE [LARGE SCALE GENOMIC DNA]</scope>
    <source>
        <strain evidence="7">CMW44962</strain>
    </source>
</reference>
<dbReference type="Proteomes" id="UP001138500">
    <property type="component" value="Unassembled WGS sequence"/>
</dbReference>
<organism evidence="7 8">
    <name type="scientific">Teratosphaeria destructans</name>
    <dbReference type="NCBI Taxonomy" id="418781"/>
    <lineage>
        <taxon>Eukaryota</taxon>
        <taxon>Fungi</taxon>
        <taxon>Dikarya</taxon>
        <taxon>Ascomycota</taxon>
        <taxon>Pezizomycotina</taxon>
        <taxon>Dothideomycetes</taxon>
        <taxon>Dothideomycetidae</taxon>
        <taxon>Mycosphaerellales</taxon>
        <taxon>Teratosphaeriaceae</taxon>
        <taxon>Teratosphaeria</taxon>
    </lineage>
</organism>
<dbReference type="SUPFAM" id="SSF56601">
    <property type="entry name" value="beta-lactamase/transpeptidase-like"/>
    <property type="match status" value="1"/>
</dbReference>
<dbReference type="InterPro" id="IPR027279">
    <property type="entry name" value="D_amino_pept/lipop_sf"/>
</dbReference>
<evidence type="ECO:0000256" key="3">
    <source>
        <dbReference type="ARBA" id="ARBA00023136"/>
    </source>
</evidence>
<feature type="domain" description="Beta-lactamase-related" evidence="5">
    <location>
        <begin position="11"/>
        <end position="332"/>
    </location>
</feature>
<accession>A0A9W7W0U6</accession>
<keyword evidence="2" id="KW-0031">Aminopeptidase</keyword>
<dbReference type="InterPro" id="IPR012856">
    <property type="entry name" value="DAP_B_dom"/>
</dbReference>
<reference evidence="7 8" key="1">
    <citation type="journal article" date="2018" name="IMA Fungus">
        <title>IMA Genome-F 10: Nine draft genome sequences of Claviceps purpurea s.lat., including C. arundinis, C. humidiphila, and C. cf. spartinae, pseudomolecules for the pitch canker pathogen Fusarium circinatum, draft genome of Davidsoniella eucalypti, Grosmannia galeiformis, Quambalaria eucalypti, and Teratosphaeria destructans.</title>
        <authorList>
            <person name="Wingfield B.D."/>
            <person name="Liu M."/>
            <person name="Nguyen H.D."/>
            <person name="Lane F.A."/>
            <person name="Morgan S.W."/>
            <person name="De Vos L."/>
            <person name="Wilken P.M."/>
            <person name="Duong T.A."/>
            <person name="Aylward J."/>
            <person name="Coetzee M.P."/>
            <person name="Dadej K."/>
            <person name="De Beer Z.W."/>
            <person name="Findlay W."/>
            <person name="Havenga M."/>
            <person name="Kolarik M."/>
            <person name="Menzies J.G."/>
            <person name="Naidoo K."/>
            <person name="Pochopski O."/>
            <person name="Shoukouhi P."/>
            <person name="Santana Q.C."/>
            <person name="Seifert K.A."/>
            <person name="Soal N."/>
            <person name="Steenkamp E.T."/>
            <person name="Tatham C.T."/>
            <person name="van der Nest M.A."/>
            <person name="Wingfield M.J."/>
        </authorList>
    </citation>
    <scope>NUCLEOTIDE SEQUENCE [LARGE SCALE GENOMIC DNA]</scope>
    <source>
        <strain evidence="7">CMW44962</strain>
    </source>
</reference>
<dbReference type="InterPro" id="IPR012338">
    <property type="entry name" value="Beta-lactam/transpept-like"/>
</dbReference>
<sequence length="545" mass="59890">MTATTPDVDRILASVPHLQSGPGGVVGVVKDGKVVGTRIWGYADLERRVPMTARTHFPICSISKQMVCLVMQSLLQKPAPLMLERAEDPAEQFEAELRRLLPNLQDRGDLRVADLYNMQSGIRDYWAMTTLWGAQPDGRFSLLHDAPQSLDRVRSFHFTPGTEYSYSNVNFHVLGRILENVSGISLDQLLVERLFIPAGMSTAKLCPNTSGLPLPLVGYEGNAKVGYFAATNRIEWAGDAGIAASLEDMLAYEQYLDRSLSDPESLYAQTSKRQTFRDGTPADYGYGLSRAQVAGREAILHGGALRGFRHLRVQLPSERLSVVALHNYEPDPTIAVEHVIKKMLGWEEPKRSTFQPSAQWKGDFLDEDSQLYLEVKPGAQDKPGKVSINYGPGNGGEAVTLTSETEAINPGMRAKLENDVLHVDRVKDNRTLRATRIQPLEDAAIAEAAGSGYAGTYHCGESESTFNVTNEGGALYGSFDGFLGQGPIWLMRCLGKDVWALGNPRAMDSTPPGDWTIVFKREAGGRVVGCTVGCWLARKVEYVRV</sequence>
<evidence type="ECO:0000313" key="7">
    <source>
        <dbReference type="EMBL" id="KAH9826148.1"/>
    </source>
</evidence>
<dbReference type="SUPFAM" id="SSF50886">
    <property type="entry name" value="D-aminopeptidase, middle and C-terminal domains"/>
    <property type="match status" value="1"/>
</dbReference>
<protein>
    <submittedName>
        <fullName evidence="7">Beta-lactamase/transpeptidase-like protein</fullName>
    </submittedName>
</protein>
<dbReference type="Pfam" id="PF00144">
    <property type="entry name" value="Beta-lactamase"/>
    <property type="match status" value="1"/>
</dbReference>
<evidence type="ECO:0000256" key="2">
    <source>
        <dbReference type="ARBA" id="ARBA00022438"/>
    </source>
</evidence>
<name>A0A9W7W0U6_9PEZI</name>
<keyword evidence="3" id="KW-0472">Membrane</keyword>
<evidence type="ECO:0000259" key="6">
    <source>
        <dbReference type="Pfam" id="PF07930"/>
    </source>
</evidence>
<dbReference type="PANTHER" id="PTHR46825">
    <property type="entry name" value="D-ALANYL-D-ALANINE-CARBOXYPEPTIDASE/ENDOPEPTIDASE AMPH"/>
    <property type="match status" value="1"/>
</dbReference>
<dbReference type="InterPro" id="IPR001466">
    <property type="entry name" value="Beta-lactam-related"/>
</dbReference>
<dbReference type="AlphaFoldDB" id="A0A9W7W0U6"/>
<dbReference type="GO" id="GO:0016020">
    <property type="term" value="C:membrane"/>
    <property type="evidence" value="ECO:0007669"/>
    <property type="project" value="UniProtKB-SubCell"/>
</dbReference>
<dbReference type="Gene3D" id="3.40.710.10">
    <property type="entry name" value="DD-peptidase/beta-lactamase superfamily"/>
    <property type="match status" value="1"/>
</dbReference>
<dbReference type="Pfam" id="PF07930">
    <property type="entry name" value="DAP_B"/>
    <property type="match status" value="1"/>
</dbReference>
<evidence type="ECO:0000313" key="8">
    <source>
        <dbReference type="Proteomes" id="UP001138500"/>
    </source>
</evidence>
<keyword evidence="2" id="KW-0645">Protease</keyword>
<evidence type="ECO:0000259" key="5">
    <source>
        <dbReference type="Pfam" id="PF00144"/>
    </source>
</evidence>
<dbReference type="EMBL" id="RIBY02002023">
    <property type="protein sequence ID" value="KAH9826148.1"/>
    <property type="molecule type" value="Genomic_DNA"/>
</dbReference>
<dbReference type="GO" id="GO:0004177">
    <property type="term" value="F:aminopeptidase activity"/>
    <property type="evidence" value="ECO:0007669"/>
    <property type="project" value="UniProtKB-KW"/>
</dbReference>
<evidence type="ECO:0000256" key="4">
    <source>
        <dbReference type="ARBA" id="ARBA00038215"/>
    </source>
</evidence>
<evidence type="ECO:0000256" key="1">
    <source>
        <dbReference type="ARBA" id="ARBA00004370"/>
    </source>
</evidence>
<comment type="similarity">
    <text evidence="4">Belongs to the peptidase S12 family.</text>
</comment>
<keyword evidence="8" id="KW-1185">Reference proteome</keyword>
<dbReference type="InterPro" id="IPR050491">
    <property type="entry name" value="AmpC-like"/>
</dbReference>
<dbReference type="OrthoDB" id="5946976at2759"/>
<dbReference type="Gene3D" id="2.40.128.50">
    <property type="match status" value="2"/>
</dbReference>
<feature type="domain" description="D-aminopeptidase" evidence="6">
    <location>
        <begin position="355"/>
        <end position="542"/>
    </location>
</feature>